<dbReference type="EMBL" id="VFOQ01000001">
    <property type="protein sequence ID" value="TQL61713.1"/>
    <property type="molecule type" value="Genomic_DNA"/>
</dbReference>
<dbReference type="PANTHER" id="PTHR36151">
    <property type="entry name" value="BLR2777 PROTEIN"/>
    <property type="match status" value="1"/>
</dbReference>
<proteinExistence type="predicted"/>
<accession>A0A542ZMY9</accession>
<feature type="domain" description="ER-bound oxygenase mpaB/mpaB'/Rubber oxygenase catalytic" evidence="1">
    <location>
        <begin position="58"/>
        <end position="283"/>
    </location>
</feature>
<dbReference type="GO" id="GO:0016491">
    <property type="term" value="F:oxidoreductase activity"/>
    <property type="evidence" value="ECO:0007669"/>
    <property type="project" value="InterPro"/>
</dbReference>
<evidence type="ECO:0000313" key="2">
    <source>
        <dbReference type="EMBL" id="TQL61713.1"/>
    </source>
</evidence>
<comment type="caution">
    <text evidence="2">The sequence shown here is derived from an EMBL/GenBank/DDBJ whole genome shotgun (WGS) entry which is preliminary data.</text>
</comment>
<organism evidence="2 3">
    <name type="scientific">Oryzihumus leptocrescens</name>
    <dbReference type="NCBI Taxonomy" id="297536"/>
    <lineage>
        <taxon>Bacteria</taxon>
        <taxon>Bacillati</taxon>
        <taxon>Actinomycetota</taxon>
        <taxon>Actinomycetes</taxon>
        <taxon>Micrococcales</taxon>
        <taxon>Intrasporangiaceae</taxon>
        <taxon>Oryzihumus</taxon>
    </lineage>
</organism>
<keyword evidence="3" id="KW-1185">Reference proteome</keyword>
<evidence type="ECO:0000259" key="1">
    <source>
        <dbReference type="Pfam" id="PF09995"/>
    </source>
</evidence>
<name>A0A542ZMY9_9MICO</name>
<dbReference type="InterPro" id="IPR018713">
    <property type="entry name" value="MPAB/Lcp_cat_dom"/>
</dbReference>
<dbReference type="AlphaFoldDB" id="A0A542ZMY9"/>
<gene>
    <name evidence="2" type="ORF">FB474_3132</name>
</gene>
<evidence type="ECO:0000313" key="3">
    <source>
        <dbReference type="Proteomes" id="UP000319514"/>
    </source>
</evidence>
<dbReference type="Proteomes" id="UP000319514">
    <property type="component" value="Unassembled WGS sequence"/>
</dbReference>
<dbReference type="Pfam" id="PF09995">
    <property type="entry name" value="MPAB_Lcp_cat"/>
    <property type="match status" value="1"/>
</dbReference>
<reference evidence="2 3" key="1">
    <citation type="submission" date="2019-06" db="EMBL/GenBank/DDBJ databases">
        <title>Sequencing the genomes of 1000 actinobacteria strains.</title>
        <authorList>
            <person name="Klenk H.-P."/>
        </authorList>
    </citation>
    <scope>NUCLEOTIDE SEQUENCE [LARGE SCALE GENOMIC DNA]</scope>
    <source>
        <strain evidence="2 3">DSM 18082</strain>
    </source>
</reference>
<protein>
    <submittedName>
        <fullName evidence="2">Uncharacterized protein (DUF2236 family)</fullName>
    </submittedName>
</protein>
<dbReference type="PANTHER" id="PTHR36151:SF3">
    <property type="entry name" value="ER-BOUND OXYGENASE MPAB_MPAB'_RUBBER OXYGENASE CATALYTIC DOMAIN-CONTAINING PROTEIN"/>
    <property type="match status" value="1"/>
</dbReference>
<sequence length="306" mass="32461">MGVSGGAHNGGMAPLEVLRSQVQQAVFAKVAGPDGPVLRDRIHGTPGPRWFPPGSPIRRVHADTAMYPGGIRALLLQSLHPLAMAAVAEHSGYRSDPWGRLARTSAFLAVTTFGTAEDAEASVAAVRRVHARISGVAPDGRSYRASDPHLLAWIHVAEVDSFLTAHQTYGRRPLTPQEADEYVAQAGEVALRLGADPAEVPTSTAGLAARLEAFRPELEGTREARDTARFLLLEAPLPLVARPAYGLLWAAAVGLMPTWARSPLLLPHLPILERTAIRAAGHTMVGGLRWLAGADGVVTVDDQPAA</sequence>